<reference evidence="2" key="1">
    <citation type="journal article" date="2014" name="Front. Microbiol.">
        <title>High frequency of phylogenetically diverse reductive dehalogenase-homologous genes in deep subseafloor sedimentary metagenomes.</title>
        <authorList>
            <person name="Kawai M."/>
            <person name="Futagami T."/>
            <person name="Toyoda A."/>
            <person name="Takaki Y."/>
            <person name="Nishi S."/>
            <person name="Hori S."/>
            <person name="Arai W."/>
            <person name="Tsubouchi T."/>
            <person name="Morono Y."/>
            <person name="Uchiyama I."/>
            <person name="Ito T."/>
            <person name="Fujiyama A."/>
            <person name="Inagaki F."/>
            <person name="Takami H."/>
        </authorList>
    </citation>
    <scope>NUCLEOTIDE SEQUENCE</scope>
    <source>
        <strain evidence="2">Expedition CK06-06</strain>
    </source>
</reference>
<feature type="non-terminal residue" evidence="2">
    <location>
        <position position="118"/>
    </location>
</feature>
<accession>X1QIK1</accession>
<name>X1QIK1_9ZZZZ</name>
<sequence length="118" mass="12578">MVIVLAVGFPLAIILSWLYDLTSEGVEKTKPLSEIQEGGKPAVPNAWKIATYVSFVVIIGLVVLNLTGGIKEAQAGSIQSLVVLPFDNFTGDEELEYFVSGMHASLIGDMGKIGGLRI</sequence>
<keyword evidence="1" id="KW-0812">Transmembrane</keyword>
<keyword evidence="1" id="KW-1133">Transmembrane helix</keyword>
<evidence type="ECO:0000313" key="2">
    <source>
        <dbReference type="EMBL" id="GAI54641.1"/>
    </source>
</evidence>
<comment type="caution">
    <text evidence="2">The sequence shown here is derived from an EMBL/GenBank/DDBJ whole genome shotgun (WGS) entry which is preliminary data.</text>
</comment>
<dbReference type="EMBL" id="BARV01041854">
    <property type="protein sequence ID" value="GAI54641.1"/>
    <property type="molecule type" value="Genomic_DNA"/>
</dbReference>
<keyword evidence="1" id="KW-0472">Membrane</keyword>
<gene>
    <name evidence="2" type="ORF">S06H3_63180</name>
</gene>
<dbReference type="AlphaFoldDB" id="X1QIK1"/>
<proteinExistence type="predicted"/>
<protein>
    <submittedName>
        <fullName evidence="2">Uncharacterized protein</fullName>
    </submittedName>
</protein>
<evidence type="ECO:0000256" key="1">
    <source>
        <dbReference type="SAM" id="Phobius"/>
    </source>
</evidence>
<organism evidence="2">
    <name type="scientific">marine sediment metagenome</name>
    <dbReference type="NCBI Taxonomy" id="412755"/>
    <lineage>
        <taxon>unclassified sequences</taxon>
        <taxon>metagenomes</taxon>
        <taxon>ecological metagenomes</taxon>
    </lineage>
</organism>
<feature type="transmembrane region" description="Helical" evidence="1">
    <location>
        <begin position="49"/>
        <end position="70"/>
    </location>
</feature>